<feature type="compositionally biased region" description="Polar residues" evidence="1">
    <location>
        <begin position="17"/>
        <end position="32"/>
    </location>
</feature>
<feature type="region of interest" description="Disordered" evidence="1">
    <location>
        <begin position="1"/>
        <end position="43"/>
    </location>
</feature>
<dbReference type="PATRIC" id="fig|1265738.3.peg.6896"/>
<gene>
    <name evidence="2" type="ORF">RMSM_06909</name>
</gene>
<protein>
    <submittedName>
        <fullName evidence="2">Uncharacterized protein</fullName>
    </submittedName>
</protein>
<dbReference type="Proteomes" id="UP000011991">
    <property type="component" value="Unassembled WGS sequence"/>
</dbReference>
<evidence type="ECO:0000256" key="1">
    <source>
        <dbReference type="SAM" id="MobiDB-lite"/>
    </source>
</evidence>
<name>M5R9K1_9BACT</name>
<evidence type="ECO:0000313" key="2">
    <source>
        <dbReference type="EMBL" id="EMI16173.1"/>
    </source>
</evidence>
<sequence length="43" mass="4445">MDVGRIAAKRRSGMAVVTNSPSLSTPAGSASLSRLDPAYRVPT</sequence>
<comment type="caution">
    <text evidence="2">The sequence shown here is derived from an EMBL/GenBank/DDBJ whole genome shotgun (WGS) entry which is preliminary data.</text>
</comment>
<accession>M5R9K1</accession>
<organism evidence="2 3">
    <name type="scientific">Rhodopirellula maiorica SM1</name>
    <dbReference type="NCBI Taxonomy" id="1265738"/>
    <lineage>
        <taxon>Bacteria</taxon>
        <taxon>Pseudomonadati</taxon>
        <taxon>Planctomycetota</taxon>
        <taxon>Planctomycetia</taxon>
        <taxon>Pirellulales</taxon>
        <taxon>Pirellulaceae</taxon>
        <taxon>Novipirellula</taxon>
    </lineage>
</organism>
<dbReference type="EMBL" id="ANOG01000987">
    <property type="protein sequence ID" value="EMI16173.1"/>
    <property type="molecule type" value="Genomic_DNA"/>
</dbReference>
<dbReference type="AlphaFoldDB" id="M5R9K1"/>
<keyword evidence="3" id="KW-1185">Reference proteome</keyword>
<proteinExistence type="predicted"/>
<evidence type="ECO:0000313" key="3">
    <source>
        <dbReference type="Proteomes" id="UP000011991"/>
    </source>
</evidence>
<reference evidence="2 3" key="1">
    <citation type="journal article" date="2013" name="Mar. Genomics">
        <title>Expression of sulfatases in Rhodopirellula baltica and the diversity of sulfatases in the genus Rhodopirellula.</title>
        <authorList>
            <person name="Wegner C.E."/>
            <person name="Richter-Heitmann T."/>
            <person name="Klindworth A."/>
            <person name="Klockow C."/>
            <person name="Richter M."/>
            <person name="Achstetter T."/>
            <person name="Glockner F.O."/>
            <person name="Harder J."/>
        </authorList>
    </citation>
    <scope>NUCLEOTIDE SEQUENCE [LARGE SCALE GENOMIC DNA]</scope>
    <source>
        <strain evidence="2 3">SM1</strain>
    </source>
</reference>